<evidence type="ECO:0000313" key="4">
    <source>
        <dbReference type="Proteomes" id="UP000198515"/>
    </source>
</evidence>
<sequence length="217" mass="25059">MLNPDNKRHLTIALLGGDHFARKGISEVLKSAIPEINIKASSDDYSLMDTMLSKTPVDVFFLSGMEKHHAGFDFLKYIRNIKARHPDVLICVYSASANSWLWVHGDIDAYISLQEPIYHWRTSLLKMVDRRYRPKKKPTALSLTPGEWKVLKDLRKGLDMRYIAETEQLSYRRVSALKSSAIRKLGLRNKTDLLVFLTSQTCCFQSKYRYNNMESVQ</sequence>
<dbReference type="Gene3D" id="3.40.50.2300">
    <property type="match status" value="1"/>
</dbReference>
<dbReference type="Proteomes" id="UP000198515">
    <property type="component" value="Unassembled WGS sequence"/>
</dbReference>
<protein>
    <submittedName>
        <fullName evidence="3">Two-component system, NarL family, response regulator, fimbrial Z protein, FimZ</fullName>
    </submittedName>
</protein>
<keyword evidence="4" id="KW-1185">Reference proteome</keyword>
<dbReference type="EMBL" id="FMBC01000018">
    <property type="protein sequence ID" value="SCC34102.1"/>
    <property type="molecule type" value="Genomic_DNA"/>
</dbReference>
<keyword evidence="1" id="KW-0238">DNA-binding</keyword>
<dbReference type="GO" id="GO:0003677">
    <property type="term" value="F:DNA binding"/>
    <property type="evidence" value="ECO:0007669"/>
    <property type="project" value="UniProtKB-KW"/>
</dbReference>
<organism evidence="3 4">
    <name type="scientific">Kosakonia oryziphila</name>
    <dbReference type="NCBI Taxonomy" id="1005667"/>
    <lineage>
        <taxon>Bacteria</taxon>
        <taxon>Pseudomonadati</taxon>
        <taxon>Pseudomonadota</taxon>
        <taxon>Gammaproteobacteria</taxon>
        <taxon>Enterobacterales</taxon>
        <taxon>Enterobacteriaceae</taxon>
        <taxon>Kosakonia</taxon>
    </lineage>
</organism>
<dbReference type="OrthoDB" id="6602176at2"/>
<gene>
    <name evidence="3" type="ORF">GA0061070_101823</name>
</gene>
<evidence type="ECO:0000313" key="3">
    <source>
        <dbReference type="EMBL" id="SCC34102.1"/>
    </source>
</evidence>
<dbReference type="InterPro" id="IPR016032">
    <property type="entry name" value="Sig_transdc_resp-reg_C-effctor"/>
</dbReference>
<feature type="domain" description="HTH luxR-type" evidence="2">
    <location>
        <begin position="140"/>
        <end position="197"/>
    </location>
</feature>
<dbReference type="GO" id="GO:0006355">
    <property type="term" value="P:regulation of DNA-templated transcription"/>
    <property type="evidence" value="ECO:0007669"/>
    <property type="project" value="InterPro"/>
</dbReference>
<dbReference type="SMART" id="SM00421">
    <property type="entry name" value="HTH_LUXR"/>
    <property type="match status" value="1"/>
</dbReference>
<dbReference type="SUPFAM" id="SSF46894">
    <property type="entry name" value="C-terminal effector domain of the bipartite response regulators"/>
    <property type="match status" value="1"/>
</dbReference>
<accession>A0A1C4DS14</accession>
<name>A0A1C4DS14_9ENTR</name>
<dbReference type="Pfam" id="PF00196">
    <property type="entry name" value="GerE"/>
    <property type="match status" value="1"/>
</dbReference>
<dbReference type="InterPro" id="IPR000792">
    <property type="entry name" value="Tscrpt_reg_LuxR_C"/>
</dbReference>
<dbReference type="RefSeq" id="WP_090135877.1">
    <property type="nucleotide sequence ID" value="NZ_FMBC01000018.1"/>
</dbReference>
<dbReference type="AlphaFoldDB" id="A0A1C4DS14"/>
<reference evidence="4" key="1">
    <citation type="submission" date="2016-08" db="EMBL/GenBank/DDBJ databases">
        <authorList>
            <person name="Varghese N."/>
            <person name="Submissions Spin"/>
        </authorList>
    </citation>
    <scope>NUCLEOTIDE SEQUENCE [LARGE SCALE GENOMIC DNA]</scope>
    <source>
        <strain evidence="4">REICA_142</strain>
    </source>
</reference>
<proteinExistence type="predicted"/>
<evidence type="ECO:0000256" key="1">
    <source>
        <dbReference type="ARBA" id="ARBA00023125"/>
    </source>
</evidence>
<evidence type="ECO:0000259" key="2">
    <source>
        <dbReference type="SMART" id="SM00421"/>
    </source>
</evidence>